<dbReference type="Proteomes" id="UP000787472">
    <property type="component" value="Unassembled WGS sequence"/>
</dbReference>
<keyword evidence="3" id="KW-1185">Reference proteome</keyword>
<gene>
    <name evidence="2" type="ORF">G8770_09600</name>
</gene>
<evidence type="ECO:0000313" key="2">
    <source>
        <dbReference type="EMBL" id="NHO65795.1"/>
    </source>
</evidence>
<accession>A0A9E5MM98</accession>
<dbReference type="Gene3D" id="3.20.20.140">
    <property type="entry name" value="Metal-dependent hydrolases"/>
    <property type="match status" value="1"/>
</dbReference>
<protein>
    <submittedName>
        <fullName evidence="2">Amidohydrolase family protein</fullName>
    </submittedName>
</protein>
<dbReference type="EMBL" id="JAAONZ010000005">
    <property type="protein sequence ID" value="NHO65795.1"/>
    <property type="molecule type" value="Genomic_DNA"/>
</dbReference>
<evidence type="ECO:0000313" key="3">
    <source>
        <dbReference type="Proteomes" id="UP000787472"/>
    </source>
</evidence>
<dbReference type="GO" id="GO:0016787">
    <property type="term" value="F:hydrolase activity"/>
    <property type="evidence" value="ECO:0007669"/>
    <property type="project" value="InterPro"/>
</dbReference>
<reference evidence="2" key="1">
    <citation type="submission" date="2020-03" db="EMBL/GenBank/DDBJ databases">
        <authorList>
            <person name="Guo F."/>
        </authorList>
    </citation>
    <scope>NUCLEOTIDE SEQUENCE</scope>
    <source>
        <strain evidence="2">JCM 30134</strain>
    </source>
</reference>
<proteinExistence type="predicted"/>
<name>A0A9E5MM98_9GAMM</name>
<dbReference type="SUPFAM" id="SSF51556">
    <property type="entry name" value="Metallo-dependent hydrolases"/>
    <property type="match status" value="1"/>
</dbReference>
<dbReference type="Pfam" id="PF04909">
    <property type="entry name" value="Amidohydro_2"/>
    <property type="match status" value="1"/>
</dbReference>
<dbReference type="InterPro" id="IPR006680">
    <property type="entry name" value="Amidohydro-rel"/>
</dbReference>
<sequence>MASLLAFTTADKIVIGSDYPFVPEPGLKNMFAELKNMPELDSVALEKIYKGNALKLFSNWKR</sequence>
<organism evidence="2 3">
    <name type="scientific">Pseudomaricurvus hydrocarbonicus</name>
    <dbReference type="NCBI Taxonomy" id="1470433"/>
    <lineage>
        <taxon>Bacteria</taxon>
        <taxon>Pseudomonadati</taxon>
        <taxon>Pseudomonadota</taxon>
        <taxon>Gammaproteobacteria</taxon>
        <taxon>Cellvibrionales</taxon>
        <taxon>Cellvibrionaceae</taxon>
        <taxon>Pseudomaricurvus</taxon>
    </lineage>
</organism>
<feature type="domain" description="Amidohydrolase-related" evidence="1">
    <location>
        <begin position="2"/>
        <end position="57"/>
    </location>
</feature>
<comment type="caution">
    <text evidence="2">The sequence shown here is derived from an EMBL/GenBank/DDBJ whole genome shotgun (WGS) entry which is preliminary data.</text>
</comment>
<dbReference type="AlphaFoldDB" id="A0A9E5MM98"/>
<evidence type="ECO:0000259" key="1">
    <source>
        <dbReference type="Pfam" id="PF04909"/>
    </source>
</evidence>
<dbReference type="InterPro" id="IPR032466">
    <property type="entry name" value="Metal_Hydrolase"/>
</dbReference>